<dbReference type="SFLD" id="SFLDS00019">
    <property type="entry name" value="Glutathione_Transferase_(cytos"/>
    <property type="match status" value="1"/>
</dbReference>
<dbReference type="Gene3D" id="3.40.30.10">
    <property type="entry name" value="Glutaredoxin"/>
    <property type="match status" value="1"/>
</dbReference>
<dbReference type="eggNOG" id="KOG2903">
    <property type="taxonomic scope" value="Eukaryota"/>
</dbReference>
<dbReference type="VEuPathDB" id="FungiDB:HMPREF1541_01529"/>
<dbReference type="Pfam" id="PF13409">
    <property type="entry name" value="GST_N_2"/>
    <property type="match status" value="1"/>
</dbReference>
<feature type="domain" description="GST N-terminal" evidence="4">
    <location>
        <begin position="57"/>
        <end position="157"/>
    </location>
</feature>
<evidence type="ECO:0000313" key="5">
    <source>
        <dbReference type="EMBL" id="ETN42375.1"/>
    </source>
</evidence>
<feature type="binding site" evidence="2">
    <location>
        <position position="91"/>
    </location>
    <ligand>
        <name>glutathione</name>
        <dbReference type="ChEBI" id="CHEBI:57925"/>
    </ligand>
</feature>
<gene>
    <name evidence="5" type="ORF">HMPREF1541_01529</name>
</gene>
<keyword evidence="6" id="KW-1185">Reference proteome</keyword>
<dbReference type="PANTHER" id="PTHR32419">
    <property type="entry name" value="GLUTATHIONYL-HYDROQUINONE REDUCTASE"/>
    <property type="match status" value="1"/>
</dbReference>
<dbReference type="GeneID" id="19968868"/>
<dbReference type="InterPro" id="IPR016639">
    <property type="entry name" value="GST_Omega/GSH"/>
</dbReference>
<feature type="site" description="Lowers pKa of active site Cys" evidence="3">
    <location>
        <position position="261"/>
    </location>
</feature>
<evidence type="ECO:0000256" key="1">
    <source>
        <dbReference type="PIRSR" id="PIRSR015753-1"/>
    </source>
</evidence>
<dbReference type="RefSeq" id="XP_008714111.1">
    <property type="nucleotide sequence ID" value="XM_008715889.1"/>
</dbReference>
<dbReference type="PIRSF" id="PIRSF015753">
    <property type="entry name" value="GST"/>
    <property type="match status" value="1"/>
</dbReference>
<feature type="active site" description="Nucleophile" evidence="1">
    <location>
        <position position="58"/>
    </location>
</feature>
<dbReference type="InterPro" id="IPR040079">
    <property type="entry name" value="Glutathione_S-Trfase"/>
</dbReference>
<evidence type="ECO:0000256" key="3">
    <source>
        <dbReference type="PIRSR" id="PIRSR015753-3"/>
    </source>
</evidence>
<feature type="binding site" evidence="2">
    <location>
        <begin position="149"/>
        <end position="150"/>
    </location>
    <ligand>
        <name>glutathione</name>
        <dbReference type="ChEBI" id="CHEBI:57925"/>
    </ligand>
</feature>
<evidence type="ECO:0000259" key="4">
    <source>
        <dbReference type="Pfam" id="PF13409"/>
    </source>
</evidence>
<accession>W2S1D4</accession>
<organism evidence="5 6">
    <name type="scientific">Cyphellophora europaea (strain CBS 101466)</name>
    <name type="common">Phialophora europaea</name>
    <dbReference type="NCBI Taxonomy" id="1220924"/>
    <lineage>
        <taxon>Eukaryota</taxon>
        <taxon>Fungi</taxon>
        <taxon>Dikarya</taxon>
        <taxon>Ascomycota</taxon>
        <taxon>Pezizomycotina</taxon>
        <taxon>Eurotiomycetes</taxon>
        <taxon>Chaetothyriomycetidae</taxon>
        <taxon>Chaetothyriales</taxon>
        <taxon>Cyphellophoraceae</taxon>
        <taxon>Cyphellophora</taxon>
    </lineage>
</organism>
<dbReference type="PANTHER" id="PTHR32419:SF6">
    <property type="entry name" value="GLUTATHIONE S-TRANSFERASE OMEGA-LIKE 1-RELATED"/>
    <property type="match status" value="1"/>
</dbReference>
<evidence type="ECO:0000256" key="2">
    <source>
        <dbReference type="PIRSR" id="PIRSR015753-2"/>
    </source>
</evidence>
<dbReference type="EMBL" id="KB822718">
    <property type="protein sequence ID" value="ETN42375.1"/>
    <property type="molecule type" value="Genomic_DNA"/>
</dbReference>
<dbReference type="InterPro" id="IPR047047">
    <property type="entry name" value="GST_Omega-like_C"/>
</dbReference>
<feature type="active site" description="Proton donor/acceptor" evidence="1">
    <location>
        <position position="199"/>
    </location>
</feature>
<feature type="binding site" evidence="2">
    <location>
        <begin position="131"/>
        <end position="134"/>
    </location>
    <ligand>
        <name>glutathione</name>
        <dbReference type="ChEBI" id="CHEBI:57925"/>
    </ligand>
</feature>
<dbReference type="FunCoup" id="W2S1D4">
    <property type="interactions" value="166"/>
</dbReference>
<reference evidence="5 6" key="1">
    <citation type="submission" date="2013-03" db="EMBL/GenBank/DDBJ databases">
        <title>The Genome Sequence of Phialophora europaea CBS 101466.</title>
        <authorList>
            <consortium name="The Broad Institute Genomics Platform"/>
            <person name="Cuomo C."/>
            <person name="de Hoog S."/>
            <person name="Gorbushina A."/>
            <person name="Walker B."/>
            <person name="Young S.K."/>
            <person name="Zeng Q."/>
            <person name="Gargeya S."/>
            <person name="Fitzgerald M."/>
            <person name="Haas B."/>
            <person name="Abouelleil A."/>
            <person name="Allen A.W."/>
            <person name="Alvarado L."/>
            <person name="Arachchi H.M."/>
            <person name="Berlin A.M."/>
            <person name="Chapman S.B."/>
            <person name="Gainer-Dewar J."/>
            <person name="Goldberg J."/>
            <person name="Griggs A."/>
            <person name="Gujja S."/>
            <person name="Hansen M."/>
            <person name="Howarth C."/>
            <person name="Imamovic A."/>
            <person name="Ireland A."/>
            <person name="Larimer J."/>
            <person name="McCowan C."/>
            <person name="Murphy C."/>
            <person name="Pearson M."/>
            <person name="Poon T.W."/>
            <person name="Priest M."/>
            <person name="Roberts A."/>
            <person name="Saif S."/>
            <person name="Shea T."/>
            <person name="Sisk P."/>
            <person name="Sykes S."/>
            <person name="Wortman J."/>
            <person name="Nusbaum C."/>
            <person name="Birren B."/>
        </authorList>
    </citation>
    <scope>NUCLEOTIDE SEQUENCE [LARGE SCALE GENOMIC DNA]</scope>
    <source>
        <strain evidence="5 6">CBS 101466</strain>
    </source>
</reference>
<dbReference type="Pfam" id="PF13410">
    <property type="entry name" value="GST_C_2"/>
    <property type="match status" value="1"/>
</dbReference>
<sequence>MASSNNDTEGHLKLDGNLFKNGTLNRPESQFRNWVSNKSDAEFPAEANRYHLYISYACPWAHRTLIVRKLKGLEEIIPFTSVHWDLKERGWPFAKAETEDASLNVVPDPYHKDARHIRDVYLEQAPNYPGRFTVPVLFDKKQRKIVSNESSEIIRMFYKSFDHLLAPQYQKIDLLPSTLEAEIDATNDWTYNDINNGVYKTGMAITQEAYETAVTHLFSSLDRVEAHLSSASHTGPFYHGAHITEADVRLYPTIIRFDAVYVQHFKCNIRDIRSGYPAIHRWLRNVYWDVSAFRDTTNFEHIKRHYTMSHRMINPHGITPVGPLPHILGKENEVPAAAAAAGSRL</sequence>
<dbReference type="AlphaFoldDB" id="W2S1D4"/>
<dbReference type="InterPro" id="IPR004045">
    <property type="entry name" value="Glutathione_S-Trfase_N"/>
</dbReference>
<dbReference type="SFLD" id="SFLDG01148">
    <property type="entry name" value="Xi_(cytGST)"/>
    <property type="match status" value="1"/>
</dbReference>
<dbReference type="InterPro" id="IPR036249">
    <property type="entry name" value="Thioredoxin-like_sf"/>
</dbReference>
<dbReference type="Proteomes" id="UP000030752">
    <property type="component" value="Unassembled WGS sequence"/>
</dbReference>
<dbReference type="Gene3D" id="1.20.1050.10">
    <property type="match status" value="1"/>
</dbReference>
<dbReference type="SUPFAM" id="SSF47616">
    <property type="entry name" value="GST C-terminal domain-like"/>
    <property type="match status" value="1"/>
</dbReference>
<evidence type="ECO:0000313" key="6">
    <source>
        <dbReference type="Proteomes" id="UP000030752"/>
    </source>
</evidence>
<feature type="site" description="Lowers pKa of active site Cys" evidence="3">
    <location>
        <position position="306"/>
    </location>
</feature>
<dbReference type="HOGENOM" id="CLU_037263_0_1_1"/>
<dbReference type="OrthoDB" id="2309723at2759"/>
<dbReference type="CDD" id="cd03190">
    <property type="entry name" value="GST_C_Omega_like"/>
    <property type="match status" value="1"/>
</dbReference>
<dbReference type="InParanoid" id="W2S1D4"/>
<protein>
    <recommendedName>
        <fullName evidence="4">GST N-terminal domain-containing protein</fullName>
    </recommendedName>
</protein>
<dbReference type="GO" id="GO:0005737">
    <property type="term" value="C:cytoplasm"/>
    <property type="evidence" value="ECO:0007669"/>
    <property type="project" value="TreeGrafter"/>
</dbReference>
<dbReference type="STRING" id="1220924.W2S1D4"/>
<dbReference type="InterPro" id="IPR036282">
    <property type="entry name" value="Glutathione-S-Trfase_C_sf"/>
</dbReference>
<name>W2S1D4_CYPE1</name>
<proteinExistence type="predicted"/>
<dbReference type="SUPFAM" id="SSF52833">
    <property type="entry name" value="Thioredoxin-like"/>
    <property type="match status" value="1"/>
</dbReference>
<dbReference type="GO" id="GO:0004364">
    <property type="term" value="F:glutathione transferase activity"/>
    <property type="evidence" value="ECO:0007669"/>
    <property type="project" value="InterPro"/>
</dbReference>
<dbReference type="SFLD" id="SFLDG01206">
    <property type="entry name" value="Xi.1"/>
    <property type="match status" value="1"/>
</dbReference>